<evidence type="ECO:0000313" key="2">
    <source>
        <dbReference type="EMBL" id="SAL74870.1"/>
    </source>
</evidence>
<comment type="caution">
    <text evidence="2">The sequence shown here is derived from an EMBL/GenBank/DDBJ whole genome shotgun (WGS) entry which is preliminary data.</text>
</comment>
<dbReference type="PANTHER" id="PTHR43283">
    <property type="entry name" value="BETA-LACTAMASE-RELATED"/>
    <property type="match status" value="1"/>
</dbReference>
<dbReference type="Proteomes" id="UP000054717">
    <property type="component" value="Unassembled WGS sequence"/>
</dbReference>
<evidence type="ECO:0000313" key="3">
    <source>
        <dbReference type="Proteomes" id="UP000054717"/>
    </source>
</evidence>
<dbReference type="PANTHER" id="PTHR43283:SF7">
    <property type="entry name" value="BETA-LACTAMASE-RELATED DOMAIN-CONTAINING PROTEIN"/>
    <property type="match status" value="1"/>
</dbReference>
<feature type="domain" description="Beta-lactamase-related" evidence="1">
    <location>
        <begin position="23"/>
        <end position="296"/>
    </location>
</feature>
<dbReference type="Pfam" id="PF00144">
    <property type="entry name" value="Beta-lactamase"/>
    <property type="match status" value="1"/>
</dbReference>
<dbReference type="Gene3D" id="3.40.710.10">
    <property type="entry name" value="DD-peptidase/beta-lactamase superfamily"/>
    <property type="match status" value="1"/>
</dbReference>
<protein>
    <submittedName>
        <fullName evidence="2">Beta-lactamase</fullName>
    </submittedName>
</protein>
<dbReference type="SUPFAM" id="SSF56601">
    <property type="entry name" value="beta-lactamase/transpeptidase-like"/>
    <property type="match status" value="1"/>
</dbReference>
<dbReference type="AlphaFoldDB" id="A0A158K2X7"/>
<evidence type="ECO:0000259" key="1">
    <source>
        <dbReference type="Pfam" id="PF00144"/>
    </source>
</evidence>
<dbReference type="InterPro" id="IPR012338">
    <property type="entry name" value="Beta-lactam/transpept-like"/>
</dbReference>
<organism evidence="2 3">
    <name type="scientific">Caballeronia telluris</name>
    <dbReference type="NCBI Taxonomy" id="326475"/>
    <lineage>
        <taxon>Bacteria</taxon>
        <taxon>Pseudomonadati</taxon>
        <taxon>Pseudomonadota</taxon>
        <taxon>Betaproteobacteria</taxon>
        <taxon>Burkholderiales</taxon>
        <taxon>Burkholderiaceae</taxon>
        <taxon>Caballeronia</taxon>
    </lineage>
</organism>
<reference evidence="2" key="1">
    <citation type="submission" date="2016-01" db="EMBL/GenBank/DDBJ databases">
        <authorList>
            <person name="Peeters Charlotte."/>
        </authorList>
    </citation>
    <scope>NUCLEOTIDE SEQUENCE</scope>
    <source>
        <strain evidence="2">LMG 22936</strain>
    </source>
</reference>
<name>A0A158K2X7_9BURK</name>
<dbReference type="InterPro" id="IPR050789">
    <property type="entry name" value="Diverse_Enzym_Activities"/>
</dbReference>
<proteinExistence type="predicted"/>
<dbReference type="RefSeq" id="WP_125469785.1">
    <property type="nucleotide sequence ID" value="NZ_FCNZ02000025.1"/>
</dbReference>
<sequence>MKSHATLAALGEQLAQTTNGIRAFVVARDGRTLFEHFRHDVQPSDLQEINSVTKSVVGMLAGIALRVGALRDVQQVIGEFLPEARSREIDERVRNITIEQLLTMTSGFEWDERTVDECLLGACSRLGGERLRFILSRPLAYAPGTHFNYDSHATHLLSVVLARATGRALDRFAREALFDPLGIERFEWIVDEEGHAFAGRGLSLTTRDMAKLGLVMPSGGEWQGKRLLDEPYAREAAMPHSAGGWPVGDARYGYLWWVEPRGYFATGFGEQFIFVVPEERIVAAVSSDNNKAPKHARSLFDKYVCDARAV</sequence>
<keyword evidence="3" id="KW-1185">Reference proteome</keyword>
<dbReference type="STRING" id="326475.AWB66_05080"/>
<dbReference type="EMBL" id="FCNZ02000025">
    <property type="protein sequence ID" value="SAL74870.1"/>
    <property type="molecule type" value="Genomic_DNA"/>
</dbReference>
<accession>A0A158K2X7</accession>
<dbReference type="InterPro" id="IPR001466">
    <property type="entry name" value="Beta-lactam-related"/>
</dbReference>
<gene>
    <name evidence="2" type="ORF">AWB66_05080</name>
</gene>